<dbReference type="EMBL" id="QUNO01000009">
    <property type="protein sequence ID" value="REH43754.1"/>
    <property type="molecule type" value="Genomic_DNA"/>
</dbReference>
<comment type="caution">
    <text evidence="6">The sequence shown here is derived from an EMBL/GenBank/DDBJ whole genome shotgun (WGS) entry which is preliminary data.</text>
</comment>
<evidence type="ECO:0000259" key="5">
    <source>
        <dbReference type="Pfam" id="PF21036"/>
    </source>
</evidence>
<dbReference type="AlphaFoldDB" id="A0A3E0HEQ7"/>
<evidence type="ECO:0000313" key="7">
    <source>
        <dbReference type="Proteomes" id="UP000256269"/>
    </source>
</evidence>
<evidence type="ECO:0000259" key="4">
    <source>
        <dbReference type="Pfam" id="PF06722"/>
    </source>
</evidence>
<gene>
    <name evidence="6" type="ORF">BCF44_109297</name>
</gene>
<name>A0A3E0HEQ7_9PSEU</name>
<dbReference type="Gene3D" id="3.40.50.2000">
    <property type="entry name" value="Glycogen Phosphorylase B"/>
    <property type="match status" value="2"/>
</dbReference>
<keyword evidence="7" id="KW-1185">Reference proteome</keyword>
<evidence type="ECO:0000256" key="1">
    <source>
        <dbReference type="ARBA" id="ARBA00006962"/>
    </source>
</evidence>
<accession>A0A3E0HEQ7</accession>
<dbReference type="Proteomes" id="UP000256269">
    <property type="component" value="Unassembled WGS sequence"/>
</dbReference>
<reference evidence="6 7" key="1">
    <citation type="submission" date="2018-08" db="EMBL/GenBank/DDBJ databases">
        <title>Genomic Encyclopedia of Archaeal and Bacterial Type Strains, Phase II (KMG-II): from individual species to whole genera.</title>
        <authorList>
            <person name="Goeker M."/>
        </authorList>
    </citation>
    <scope>NUCLEOTIDE SEQUENCE [LARGE SCALE GENOMIC DNA]</scope>
    <source>
        <strain evidence="6 7">DSM 45791</strain>
    </source>
</reference>
<evidence type="ECO:0000256" key="2">
    <source>
        <dbReference type="ARBA" id="ARBA00022676"/>
    </source>
</evidence>
<keyword evidence="2" id="KW-0328">Glycosyltransferase</keyword>
<feature type="domain" description="Erythromycin biosynthesis protein CIII-like C-terminal" evidence="4">
    <location>
        <begin position="242"/>
        <end position="384"/>
    </location>
</feature>
<dbReference type="CDD" id="cd03784">
    <property type="entry name" value="GT1_Gtf-like"/>
    <property type="match status" value="1"/>
</dbReference>
<dbReference type="GO" id="GO:0008194">
    <property type="term" value="F:UDP-glycosyltransferase activity"/>
    <property type="evidence" value="ECO:0007669"/>
    <property type="project" value="InterPro"/>
</dbReference>
<proteinExistence type="inferred from homology"/>
<dbReference type="InterPro" id="IPR050426">
    <property type="entry name" value="Glycosyltransferase_28"/>
</dbReference>
<dbReference type="Pfam" id="PF06722">
    <property type="entry name" value="EryCIII-like_C"/>
    <property type="match status" value="1"/>
</dbReference>
<dbReference type="InterPro" id="IPR002213">
    <property type="entry name" value="UDP_glucos_trans"/>
</dbReference>
<dbReference type="Pfam" id="PF21036">
    <property type="entry name" value="EryCIII-like_N"/>
    <property type="match status" value="1"/>
</dbReference>
<keyword evidence="3 6" id="KW-0808">Transferase</keyword>
<dbReference type="InterPro" id="IPR048284">
    <property type="entry name" value="EryCIII-like_N"/>
</dbReference>
<organism evidence="6 7">
    <name type="scientific">Kutzneria buriramensis</name>
    <dbReference type="NCBI Taxonomy" id="1045776"/>
    <lineage>
        <taxon>Bacteria</taxon>
        <taxon>Bacillati</taxon>
        <taxon>Actinomycetota</taxon>
        <taxon>Actinomycetes</taxon>
        <taxon>Pseudonocardiales</taxon>
        <taxon>Pseudonocardiaceae</taxon>
        <taxon>Kutzneria</taxon>
    </lineage>
</organism>
<comment type="similarity">
    <text evidence="1">Belongs to the glycosyltransferase 28 family.</text>
</comment>
<evidence type="ECO:0000313" key="6">
    <source>
        <dbReference type="EMBL" id="REH43754.1"/>
    </source>
</evidence>
<evidence type="ECO:0000256" key="3">
    <source>
        <dbReference type="ARBA" id="ARBA00022679"/>
    </source>
</evidence>
<dbReference type="GO" id="GO:0017000">
    <property type="term" value="P:antibiotic biosynthetic process"/>
    <property type="evidence" value="ECO:0007669"/>
    <property type="project" value="UniProtKB-ARBA"/>
</dbReference>
<dbReference type="InterPro" id="IPR010610">
    <property type="entry name" value="EryCIII-like_C"/>
</dbReference>
<dbReference type="PANTHER" id="PTHR48050:SF13">
    <property type="entry name" value="STEROL 3-BETA-GLUCOSYLTRANSFERASE UGT80A2"/>
    <property type="match status" value="1"/>
</dbReference>
<protein>
    <submittedName>
        <fullName evidence="6">Glycosyltransferase/glycosyltransferase</fullName>
    </submittedName>
</protein>
<dbReference type="GO" id="GO:0016758">
    <property type="term" value="F:hexosyltransferase activity"/>
    <property type="evidence" value="ECO:0007669"/>
    <property type="project" value="UniProtKB-ARBA"/>
</dbReference>
<sequence length="391" mass="41967">MLGRMRVLFTSLVSPGHLRPMVPLAWALRAGGHDVAVASAPNMTKWAQSVGLWSVPFGEIVDPIASMRKRMPKDTKAYVDQFHGRPSAERHHATGRRLGAMAGRNVDELLAFARAWRPDVVVYEPMELTGRVVAAVLGVPSVQHRWGVDHLTAYNAGAVEGLVDTLARFDLAGVSPAVVIDPCPTSLQLPDVRPGWPMRYVPFNGAADVPSWVLSPASRSRVCVTFGNDSLQLGSAGTLTATLAALGDFDIDVLATVPAQYQSMFPSLPPNVELIDSVPIGMFLHTCDLVVHHGGSGSSFSALEAGCPQLVLAQPDGFEYGDAIERVGAGHLLEFAEEQRDSSVIADRVQKVLGQATYREAAVELAAETRRRPSPVAVAAQLAAFVEEARR</sequence>
<dbReference type="SUPFAM" id="SSF53756">
    <property type="entry name" value="UDP-Glycosyltransferase/glycogen phosphorylase"/>
    <property type="match status" value="1"/>
</dbReference>
<dbReference type="PANTHER" id="PTHR48050">
    <property type="entry name" value="STEROL 3-BETA-GLUCOSYLTRANSFERASE"/>
    <property type="match status" value="1"/>
</dbReference>
<feature type="domain" description="Erythromycin biosynthesis protein CIII-like N-terminal" evidence="5">
    <location>
        <begin position="26"/>
        <end position="227"/>
    </location>
</feature>